<comment type="subunit">
    <text evidence="7">Homodimer. Forms a stable heterotetrameric complex of 2 MoeB and 2 MoaD during adenylation of MoaD.</text>
</comment>
<dbReference type="GO" id="GO:0061605">
    <property type="term" value="F:molybdopterin-synthase adenylyltransferase activity"/>
    <property type="evidence" value="ECO:0007669"/>
    <property type="project" value="UniProtKB-EC"/>
</dbReference>
<evidence type="ECO:0000256" key="7">
    <source>
        <dbReference type="ARBA" id="ARBA00063809"/>
    </source>
</evidence>
<evidence type="ECO:0000256" key="8">
    <source>
        <dbReference type="ARBA" id="ARBA00066884"/>
    </source>
</evidence>
<accession>A0A7W9BJ12</accession>
<evidence type="ECO:0000256" key="11">
    <source>
        <dbReference type="ARBA" id="ARBA00075328"/>
    </source>
</evidence>
<dbReference type="SMART" id="SM00450">
    <property type="entry name" value="RHOD"/>
    <property type="match status" value="1"/>
</dbReference>
<protein>
    <recommendedName>
        <fullName evidence="9">Molybdopterin-synthase adenylyltransferase</fullName>
        <ecNumber evidence="8">2.7.7.80</ecNumber>
    </recommendedName>
    <alternativeName>
        <fullName evidence="12">MoaD protein adenylase</fullName>
    </alternativeName>
    <alternativeName>
        <fullName evidence="10">Molybdopterin-converting factor subunit 1 adenylase</fullName>
    </alternativeName>
    <alternativeName>
        <fullName evidence="11">Sulfur carrier protein MoaD adenylyltransferase</fullName>
    </alternativeName>
</protein>
<comment type="function">
    <text evidence="6">Catalyzes the adenylation by ATP of the carboxyl group of the C-terminal glycine of sulfur carrier protein MoaD.</text>
</comment>
<dbReference type="PANTHER" id="PTHR10953:SF102">
    <property type="entry name" value="ADENYLYLTRANSFERASE AND SULFURTRANSFERASE MOCS3"/>
    <property type="match status" value="1"/>
</dbReference>
<dbReference type="Proteomes" id="UP000535415">
    <property type="component" value="Unassembled WGS sequence"/>
</dbReference>
<reference evidence="14 15" key="1">
    <citation type="submission" date="2020-08" db="EMBL/GenBank/DDBJ databases">
        <title>Genomic Encyclopedia of Type Strains, Phase IV (KMG-IV): sequencing the most valuable type-strain genomes for metagenomic binning, comparative biology and taxonomic classification.</title>
        <authorList>
            <person name="Goeker M."/>
        </authorList>
    </citation>
    <scope>NUCLEOTIDE SEQUENCE [LARGE SCALE GENOMIC DNA]</scope>
    <source>
        <strain evidence="14 15">DSM 101064</strain>
    </source>
</reference>
<evidence type="ECO:0000313" key="15">
    <source>
        <dbReference type="Proteomes" id="UP000535415"/>
    </source>
</evidence>
<comment type="caution">
    <text evidence="14">The sequence shown here is derived from an EMBL/GenBank/DDBJ whole genome shotgun (WGS) entry which is preliminary data.</text>
</comment>
<evidence type="ECO:0000313" key="14">
    <source>
        <dbReference type="EMBL" id="MBB5721410.1"/>
    </source>
</evidence>
<dbReference type="GO" id="GO:0005829">
    <property type="term" value="C:cytosol"/>
    <property type="evidence" value="ECO:0007669"/>
    <property type="project" value="TreeGrafter"/>
</dbReference>
<feature type="domain" description="Rhodanese" evidence="13">
    <location>
        <begin position="286"/>
        <end position="382"/>
    </location>
</feature>
<dbReference type="InterPro" id="IPR000594">
    <property type="entry name" value="ThiF_NAD_FAD-bd"/>
</dbReference>
<comment type="similarity">
    <text evidence="1">Belongs to the HesA/MoeB/ThiF family.</text>
</comment>
<dbReference type="GO" id="GO:0004792">
    <property type="term" value="F:thiosulfate-cyanide sulfurtransferase activity"/>
    <property type="evidence" value="ECO:0007669"/>
    <property type="project" value="TreeGrafter"/>
</dbReference>
<evidence type="ECO:0000256" key="5">
    <source>
        <dbReference type="ARBA" id="ARBA00052218"/>
    </source>
</evidence>
<evidence type="ECO:0000256" key="3">
    <source>
        <dbReference type="ARBA" id="ARBA00022741"/>
    </source>
</evidence>
<evidence type="ECO:0000256" key="6">
    <source>
        <dbReference type="ARBA" id="ARBA00055169"/>
    </source>
</evidence>
<dbReference type="Pfam" id="PF00581">
    <property type="entry name" value="Rhodanese"/>
    <property type="match status" value="1"/>
</dbReference>
<evidence type="ECO:0000256" key="9">
    <source>
        <dbReference type="ARBA" id="ARBA00073635"/>
    </source>
</evidence>
<dbReference type="SUPFAM" id="SSF69572">
    <property type="entry name" value="Activating enzymes of the ubiquitin-like proteins"/>
    <property type="match status" value="1"/>
</dbReference>
<dbReference type="PROSITE" id="PS50206">
    <property type="entry name" value="RHODANESE_3"/>
    <property type="match status" value="1"/>
</dbReference>
<evidence type="ECO:0000256" key="10">
    <source>
        <dbReference type="ARBA" id="ARBA00075110"/>
    </source>
</evidence>
<keyword evidence="4" id="KW-0067">ATP-binding</keyword>
<evidence type="ECO:0000256" key="2">
    <source>
        <dbReference type="ARBA" id="ARBA00022679"/>
    </source>
</evidence>
<dbReference type="EMBL" id="JACIJM010000003">
    <property type="protein sequence ID" value="MBB5721410.1"/>
    <property type="molecule type" value="Genomic_DNA"/>
</dbReference>
<keyword evidence="3" id="KW-0547">Nucleotide-binding</keyword>
<dbReference type="EC" id="2.7.7.80" evidence="8"/>
<dbReference type="NCBIfam" id="NF004281">
    <property type="entry name" value="PRK05690.1"/>
    <property type="match status" value="1"/>
</dbReference>
<dbReference type="SUPFAM" id="SSF52821">
    <property type="entry name" value="Rhodanese/Cell cycle control phosphatase"/>
    <property type="match status" value="1"/>
</dbReference>
<dbReference type="RefSeq" id="WP_183526572.1">
    <property type="nucleotide sequence ID" value="NZ_JACIJM010000003.1"/>
</dbReference>
<dbReference type="InterPro" id="IPR045886">
    <property type="entry name" value="ThiF/MoeB/HesA"/>
</dbReference>
<dbReference type="AlphaFoldDB" id="A0A7W9BJ12"/>
<name>A0A7W9BJ12_9RHOB</name>
<dbReference type="Gene3D" id="3.40.250.10">
    <property type="entry name" value="Rhodanese-like domain"/>
    <property type="match status" value="1"/>
</dbReference>
<dbReference type="CDD" id="cd00757">
    <property type="entry name" value="ThiF_MoeB_HesA_family"/>
    <property type="match status" value="1"/>
</dbReference>
<evidence type="ECO:0000259" key="13">
    <source>
        <dbReference type="PROSITE" id="PS50206"/>
    </source>
</evidence>
<dbReference type="Pfam" id="PF00899">
    <property type="entry name" value="ThiF"/>
    <property type="match status" value="1"/>
</dbReference>
<dbReference type="InterPro" id="IPR035985">
    <property type="entry name" value="Ubiquitin-activating_enz"/>
</dbReference>
<dbReference type="GO" id="GO:0005524">
    <property type="term" value="F:ATP binding"/>
    <property type="evidence" value="ECO:0007669"/>
    <property type="project" value="UniProtKB-KW"/>
</dbReference>
<gene>
    <name evidence="14" type="ORF">FHS72_001022</name>
</gene>
<comment type="catalytic activity">
    <reaction evidence="5">
        <text>[molybdopterin-synthase sulfur-carrier protein]-C-terminal Gly-Gly + ATP + H(+) = [molybdopterin-synthase sulfur-carrier protein]-C-terminal Gly-Gly-AMP + diphosphate</text>
        <dbReference type="Rhea" id="RHEA:43616"/>
        <dbReference type="Rhea" id="RHEA-COMP:12159"/>
        <dbReference type="Rhea" id="RHEA-COMP:12202"/>
        <dbReference type="ChEBI" id="CHEBI:15378"/>
        <dbReference type="ChEBI" id="CHEBI:30616"/>
        <dbReference type="ChEBI" id="CHEBI:33019"/>
        <dbReference type="ChEBI" id="CHEBI:90618"/>
        <dbReference type="ChEBI" id="CHEBI:90778"/>
        <dbReference type="EC" id="2.7.7.80"/>
    </reaction>
</comment>
<dbReference type="GO" id="GO:0008146">
    <property type="term" value="F:sulfotransferase activity"/>
    <property type="evidence" value="ECO:0007669"/>
    <property type="project" value="TreeGrafter"/>
</dbReference>
<sequence>MLKQSEILRYNRNMKLFEVGLEGQEKLKSARVLVIGAGGLGSPALLYLAAAGVGTIGIIDQDVVDETNLQRQVIHATDQVGKPKVDSARAAIARLNPNINVKIYSEFLDAANAYDIVSFYDIVLDGCDNLATRYILNDACKLAGIPFVYASIYKFEAQITVLGMEDGPCYRCLFPEPPADVPTCGDAGVLGMLPGIAGCMQATEAVKYIVGFGESLSGRMLNMDIASHDYDMVRVPRRADCPACAGKFTKVGDLPSDAICGIDLPPPAPVQQVPVVTAHQLRRQISSGKTALVDVRDNFEFMYGHLPSSISIPASLMRKADADGKYLDRILQQTNGHDIVFYCKSGLRSKNVLIALKDRLDERNIKASSLDGGVVQWKRENPDFPVL</sequence>
<dbReference type="PANTHER" id="PTHR10953">
    <property type="entry name" value="UBIQUITIN-ACTIVATING ENZYME E1"/>
    <property type="match status" value="1"/>
</dbReference>
<dbReference type="GO" id="GO:0008641">
    <property type="term" value="F:ubiquitin-like modifier activating enzyme activity"/>
    <property type="evidence" value="ECO:0007669"/>
    <property type="project" value="InterPro"/>
</dbReference>
<evidence type="ECO:0000256" key="12">
    <source>
        <dbReference type="ARBA" id="ARBA00078531"/>
    </source>
</evidence>
<evidence type="ECO:0000256" key="1">
    <source>
        <dbReference type="ARBA" id="ARBA00009919"/>
    </source>
</evidence>
<dbReference type="InterPro" id="IPR036873">
    <property type="entry name" value="Rhodanese-like_dom_sf"/>
</dbReference>
<evidence type="ECO:0000256" key="4">
    <source>
        <dbReference type="ARBA" id="ARBA00022840"/>
    </source>
</evidence>
<dbReference type="FunFam" id="3.40.50.720:FF:000033">
    <property type="entry name" value="Adenylyltransferase and sulfurtransferase MOCS3"/>
    <property type="match status" value="1"/>
</dbReference>
<keyword evidence="2 14" id="KW-0808">Transferase</keyword>
<dbReference type="InterPro" id="IPR001763">
    <property type="entry name" value="Rhodanese-like_dom"/>
</dbReference>
<proteinExistence type="inferred from homology"/>
<keyword evidence="14" id="KW-0548">Nucleotidyltransferase</keyword>
<organism evidence="14 15">
    <name type="scientific">Yoonia ponticola</name>
    <dbReference type="NCBI Taxonomy" id="1524255"/>
    <lineage>
        <taxon>Bacteria</taxon>
        <taxon>Pseudomonadati</taxon>
        <taxon>Pseudomonadota</taxon>
        <taxon>Alphaproteobacteria</taxon>
        <taxon>Rhodobacterales</taxon>
        <taxon>Paracoccaceae</taxon>
        <taxon>Yoonia</taxon>
    </lineage>
</organism>
<keyword evidence="15" id="KW-1185">Reference proteome</keyword>
<dbReference type="CDD" id="cd00158">
    <property type="entry name" value="RHOD"/>
    <property type="match status" value="1"/>
</dbReference>
<dbReference type="Gene3D" id="3.40.50.720">
    <property type="entry name" value="NAD(P)-binding Rossmann-like Domain"/>
    <property type="match status" value="1"/>
</dbReference>